<keyword evidence="4" id="KW-0808">Transferase</keyword>
<dbReference type="OrthoDB" id="5489421at2"/>
<protein>
    <submittedName>
        <fullName evidence="4">tRNA1Val (Adenine37-N6)-methyltransferase</fullName>
    </submittedName>
</protein>
<reference evidence="4 5" key="1">
    <citation type="submission" date="2017-02" db="EMBL/GenBank/DDBJ databases">
        <authorList>
            <person name="Peterson S.W."/>
        </authorList>
    </citation>
    <scope>NUCLEOTIDE SEQUENCE [LARGE SCALE GENOMIC DNA]</scope>
    <source>
        <strain evidence="4 5">DSM 18034</strain>
    </source>
</reference>
<dbReference type="GO" id="GO:0008170">
    <property type="term" value="F:N-methyltransferase activity"/>
    <property type="evidence" value="ECO:0007669"/>
    <property type="project" value="UniProtKB-ARBA"/>
</dbReference>
<sequence length="251" mass="27492">MDRDCAAARAYFPRGLKQPETGFHFSVDALLLACFAGPGAARRAVDLGTGSGVVGLGLLLNSGSERLHVTGLELNPEMIASARQNIALLGLTERFSLVHCNVREVRRAHPEPEFADLVVCNPPYRQPGRGRRSPDAGRDVARFEAEAEIADFLAAAAFLVKNRGRVCFIGLPERLPEFFADAAHHRLEPKRLRCVHGHAAKPARLALVECVKNGRPGLALEPPLILYDAEGHWQQDALEFCPYATCNARRK</sequence>
<evidence type="ECO:0000256" key="1">
    <source>
        <dbReference type="ARBA" id="ARBA00022603"/>
    </source>
</evidence>
<dbReference type="GO" id="GO:0032259">
    <property type="term" value="P:methylation"/>
    <property type="evidence" value="ECO:0007669"/>
    <property type="project" value="UniProtKB-KW"/>
</dbReference>
<dbReference type="InterPro" id="IPR050210">
    <property type="entry name" value="tRNA_Adenine-N(6)_MTase"/>
</dbReference>
<accession>A0A1T4VIG2</accession>
<name>A0A1T4VIG2_9BACT</name>
<dbReference type="PANTHER" id="PTHR47739">
    <property type="entry name" value="TRNA1(VAL) (ADENINE(37)-N6)-METHYLTRANSFERASE"/>
    <property type="match status" value="1"/>
</dbReference>
<keyword evidence="1 4" id="KW-0489">Methyltransferase</keyword>
<dbReference type="PROSITE" id="PS00092">
    <property type="entry name" value="N6_MTASE"/>
    <property type="match status" value="1"/>
</dbReference>
<dbReference type="InterPro" id="IPR002052">
    <property type="entry name" value="DNA_methylase_N6_adenine_CS"/>
</dbReference>
<evidence type="ECO:0000256" key="2">
    <source>
        <dbReference type="ARBA" id="ARBA00022691"/>
    </source>
</evidence>
<dbReference type="InterPro" id="IPR007848">
    <property type="entry name" value="Small_mtfrase_dom"/>
</dbReference>
<evidence type="ECO:0000313" key="5">
    <source>
        <dbReference type="Proteomes" id="UP000189733"/>
    </source>
</evidence>
<keyword evidence="5" id="KW-1185">Reference proteome</keyword>
<proteinExistence type="predicted"/>
<organism evidence="4 5">
    <name type="scientific">Desulfobaculum bizertense DSM 18034</name>
    <dbReference type="NCBI Taxonomy" id="1121442"/>
    <lineage>
        <taxon>Bacteria</taxon>
        <taxon>Pseudomonadati</taxon>
        <taxon>Thermodesulfobacteriota</taxon>
        <taxon>Desulfovibrionia</taxon>
        <taxon>Desulfovibrionales</taxon>
        <taxon>Desulfovibrionaceae</taxon>
        <taxon>Desulfobaculum</taxon>
    </lineage>
</organism>
<dbReference type="STRING" id="1121442.SAMN02745702_00388"/>
<dbReference type="GO" id="GO:0008757">
    <property type="term" value="F:S-adenosylmethionine-dependent methyltransferase activity"/>
    <property type="evidence" value="ECO:0007669"/>
    <property type="project" value="UniProtKB-ARBA"/>
</dbReference>
<keyword evidence="2" id="KW-0949">S-adenosyl-L-methionine</keyword>
<dbReference type="PANTHER" id="PTHR47739:SF1">
    <property type="entry name" value="TRNA1(VAL) (ADENINE(37)-N6)-METHYLTRANSFERASE"/>
    <property type="match status" value="1"/>
</dbReference>
<dbReference type="AlphaFoldDB" id="A0A1T4VIG2"/>
<evidence type="ECO:0000313" key="4">
    <source>
        <dbReference type="EMBL" id="SKA64717.1"/>
    </source>
</evidence>
<feature type="domain" description="Methyltransferase small" evidence="3">
    <location>
        <begin position="29"/>
        <end position="127"/>
    </location>
</feature>
<dbReference type="Proteomes" id="UP000189733">
    <property type="component" value="Unassembled WGS sequence"/>
</dbReference>
<dbReference type="GO" id="GO:0003676">
    <property type="term" value="F:nucleic acid binding"/>
    <property type="evidence" value="ECO:0007669"/>
    <property type="project" value="InterPro"/>
</dbReference>
<dbReference type="CDD" id="cd02440">
    <property type="entry name" value="AdoMet_MTases"/>
    <property type="match status" value="1"/>
</dbReference>
<gene>
    <name evidence="4" type="ORF">SAMN02745702_00388</name>
</gene>
<dbReference type="InterPro" id="IPR029063">
    <property type="entry name" value="SAM-dependent_MTases_sf"/>
</dbReference>
<dbReference type="EMBL" id="FUYA01000001">
    <property type="protein sequence ID" value="SKA64717.1"/>
    <property type="molecule type" value="Genomic_DNA"/>
</dbReference>
<evidence type="ECO:0000259" key="3">
    <source>
        <dbReference type="Pfam" id="PF05175"/>
    </source>
</evidence>
<dbReference type="SUPFAM" id="SSF53335">
    <property type="entry name" value="S-adenosyl-L-methionine-dependent methyltransferases"/>
    <property type="match status" value="1"/>
</dbReference>
<dbReference type="RefSeq" id="WP_078683697.1">
    <property type="nucleotide sequence ID" value="NZ_FUYA01000001.1"/>
</dbReference>
<dbReference type="Gene3D" id="3.40.50.150">
    <property type="entry name" value="Vaccinia Virus protein VP39"/>
    <property type="match status" value="1"/>
</dbReference>
<dbReference type="Pfam" id="PF05175">
    <property type="entry name" value="MTS"/>
    <property type="match status" value="1"/>
</dbReference>